<dbReference type="AlphaFoldDB" id="A0A8D2ELH5"/>
<sequence>MQYYNSIEKKRKVQKSIEAKCDAQAMFLGGWVFFFVMLLECSVSFLLETESHSVAQAGVLWHNLGSLQPLPSRFK</sequence>
<dbReference type="Ensembl" id="ENSTGET00000009008.1">
    <property type="protein sequence ID" value="ENSTGEP00000007481.1"/>
    <property type="gene ID" value="ENSTGEG00000006124.1"/>
</dbReference>
<dbReference type="PANTHER" id="PTHR46254">
    <property type="entry name" value="PROTEIN GVQW1-RELATED"/>
    <property type="match status" value="1"/>
</dbReference>
<keyword evidence="1" id="KW-0472">Membrane</keyword>
<dbReference type="PANTHER" id="PTHR46254:SF7">
    <property type="entry name" value="PI4-KINASE N-TERMINAL DOMAIN-CONTAINING PROTEIN"/>
    <property type="match status" value="1"/>
</dbReference>
<keyword evidence="1" id="KW-0812">Transmembrane</keyword>
<reference evidence="2" key="1">
    <citation type="submission" date="2018-05" db="EMBL/GenBank/DDBJ databases">
        <title>Whole genome of Theropithecus gelada.</title>
        <authorList>
            <person name="Chiou K.L."/>
            <person name="Snyder-Mackler N."/>
        </authorList>
    </citation>
    <scope>NUCLEOTIDE SEQUENCE [LARGE SCALE GENOMIC DNA]</scope>
</reference>
<keyword evidence="3" id="KW-1185">Reference proteome</keyword>
<reference evidence="2" key="3">
    <citation type="submission" date="2025-09" db="UniProtKB">
        <authorList>
            <consortium name="Ensembl"/>
        </authorList>
    </citation>
    <scope>IDENTIFICATION</scope>
</reference>
<evidence type="ECO:0000256" key="1">
    <source>
        <dbReference type="SAM" id="Phobius"/>
    </source>
</evidence>
<proteinExistence type="predicted"/>
<dbReference type="Proteomes" id="UP000694411">
    <property type="component" value="Chromosome 7a"/>
</dbReference>
<feature type="transmembrane region" description="Helical" evidence="1">
    <location>
        <begin position="21"/>
        <end position="39"/>
    </location>
</feature>
<organism evidence="2 3">
    <name type="scientific">Theropithecus gelada</name>
    <name type="common">Gelada baboon</name>
    <dbReference type="NCBI Taxonomy" id="9565"/>
    <lineage>
        <taxon>Eukaryota</taxon>
        <taxon>Metazoa</taxon>
        <taxon>Chordata</taxon>
        <taxon>Craniata</taxon>
        <taxon>Vertebrata</taxon>
        <taxon>Euteleostomi</taxon>
        <taxon>Mammalia</taxon>
        <taxon>Eutheria</taxon>
        <taxon>Euarchontoglires</taxon>
        <taxon>Primates</taxon>
        <taxon>Haplorrhini</taxon>
        <taxon>Catarrhini</taxon>
        <taxon>Cercopithecidae</taxon>
        <taxon>Cercopithecinae</taxon>
        <taxon>Theropithecus</taxon>
    </lineage>
</organism>
<reference evidence="2" key="2">
    <citation type="submission" date="2025-08" db="UniProtKB">
        <authorList>
            <consortium name="Ensembl"/>
        </authorList>
    </citation>
    <scope>IDENTIFICATION</scope>
</reference>
<protein>
    <submittedName>
        <fullName evidence="2">Uncharacterized protein</fullName>
    </submittedName>
</protein>
<evidence type="ECO:0000313" key="3">
    <source>
        <dbReference type="Proteomes" id="UP000694411"/>
    </source>
</evidence>
<keyword evidence="1" id="KW-1133">Transmembrane helix</keyword>
<accession>A0A8D2ELH5</accession>
<name>A0A8D2ELH5_THEGE</name>
<evidence type="ECO:0000313" key="2">
    <source>
        <dbReference type="Ensembl" id="ENSTGEP00000007481.1"/>
    </source>
</evidence>